<dbReference type="Pfam" id="PF01590">
    <property type="entry name" value="GAF"/>
    <property type="match status" value="1"/>
</dbReference>
<feature type="domain" description="PPM-type phosphatase" evidence="2">
    <location>
        <begin position="181"/>
        <end position="387"/>
    </location>
</feature>
<sequence length="395" mass="42525">MDRAAVRERIRLAALDDLRIVGTGPEERFDRVTRMARELFGVPIAEINFIDQDHQFTKSPQRPGGSRLTPRADSFCDVVVQQPDIVVVQDALEDPVFAHRGSVTGPPHVRFYAGRPLSVAEGARVGTICLVDTEPRDLSPEDQDLLDELGLWVERELIHFRAVDRAAWTQQQMLPAPLRHGDGFSFSGFTRPHSDVAGDYFAVSATEGRVDATLADVMGKGYSAALVAAAVRSAFQARPGWEPEAAVAAVNEQLLADLSATGTFATLFHASVDTATGGIRYADAGHGLTAILRADGSVERLTSSDFPIGIGEGICWEARTTTLLPGEVLVSCSDGALDLYDGTLSALDDLADLVRRCADDGALFAELSDLIDEIAPDDDVTVLVVRRDQENGGGR</sequence>
<dbReference type="Proteomes" id="UP001155240">
    <property type="component" value="Unassembled WGS sequence"/>
</dbReference>
<dbReference type="Pfam" id="PF07228">
    <property type="entry name" value="SpoIIE"/>
    <property type="match status" value="1"/>
</dbReference>
<dbReference type="InterPro" id="IPR029016">
    <property type="entry name" value="GAF-like_dom_sf"/>
</dbReference>
<dbReference type="PANTHER" id="PTHR43102">
    <property type="entry name" value="SLR1143 PROTEIN"/>
    <property type="match status" value="1"/>
</dbReference>
<dbReference type="RefSeq" id="WP_251947790.1">
    <property type="nucleotide sequence ID" value="NZ_JAMRYM010000106.1"/>
</dbReference>
<comment type="caution">
    <text evidence="3">The sequence shown here is derived from an EMBL/GenBank/DDBJ whole genome shotgun (WGS) entry which is preliminary data.</text>
</comment>
<dbReference type="Gene3D" id="3.60.40.10">
    <property type="entry name" value="PPM-type phosphatase domain"/>
    <property type="match status" value="1"/>
</dbReference>
<dbReference type="SMART" id="SM00331">
    <property type="entry name" value="PP2C_SIG"/>
    <property type="match status" value="1"/>
</dbReference>
<name>A0A9X2IT19_9MICO</name>
<dbReference type="SUPFAM" id="SSF81606">
    <property type="entry name" value="PP2C-like"/>
    <property type="match status" value="1"/>
</dbReference>
<dbReference type="InterPro" id="IPR001932">
    <property type="entry name" value="PPM-type_phosphatase-like_dom"/>
</dbReference>
<evidence type="ECO:0000313" key="3">
    <source>
        <dbReference type="EMBL" id="MCM6764065.1"/>
    </source>
</evidence>
<dbReference type="Gene3D" id="3.30.450.40">
    <property type="match status" value="1"/>
</dbReference>
<protein>
    <submittedName>
        <fullName evidence="3">SpoIIE family protein phosphatase</fullName>
    </submittedName>
</protein>
<keyword evidence="4" id="KW-1185">Reference proteome</keyword>
<proteinExistence type="predicted"/>
<dbReference type="SUPFAM" id="SSF55781">
    <property type="entry name" value="GAF domain-like"/>
    <property type="match status" value="1"/>
</dbReference>
<dbReference type="InterPro" id="IPR036457">
    <property type="entry name" value="PPM-type-like_dom_sf"/>
</dbReference>
<gene>
    <name evidence="3" type="ORF">NB037_16745</name>
</gene>
<dbReference type="InterPro" id="IPR003018">
    <property type="entry name" value="GAF"/>
</dbReference>
<evidence type="ECO:0000259" key="2">
    <source>
        <dbReference type="SMART" id="SM00331"/>
    </source>
</evidence>
<dbReference type="EMBL" id="JAMRYM010000106">
    <property type="protein sequence ID" value="MCM6764065.1"/>
    <property type="molecule type" value="Genomic_DNA"/>
</dbReference>
<organism evidence="3 4">
    <name type="scientific">Rathayibacter rubneri</name>
    <dbReference type="NCBI Taxonomy" id="2950106"/>
    <lineage>
        <taxon>Bacteria</taxon>
        <taxon>Bacillati</taxon>
        <taxon>Actinomycetota</taxon>
        <taxon>Actinomycetes</taxon>
        <taxon>Micrococcales</taxon>
        <taxon>Microbacteriaceae</taxon>
        <taxon>Rathayibacter</taxon>
    </lineage>
</organism>
<evidence type="ECO:0000259" key="1">
    <source>
        <dbReference type="SMART" id="SM00065"/>
    </source>
</evidence>
<accession>A0A9X2IT19</accession>
<evidence type="ECO:0000313" key="4">
    <source>
        <dbReference type="Proteomes" id="UP001155240"/>
    </source>
</evidence>
<reference evidence="3" key="1">
    <citation type="submission" date="2022-06" db="EMBL/GenBank/DDBJ databases">
        <title>Whole genome shotgun sequencing (WGS) of Rathayibacter sp. ZW T2_19, isolated from stored onions (Allium cepa).</title>
        <authorList>
            <person name="Stoll D.A."/>
            <person name="Huch M."/>
        </authorList>
    </citation>
    <scope>NUCLEOTIDE SEQUENCE</scope>
    <source>
        <strain evidence="3">ZW T2_19</strain>
    </source>
</reference>
<dbReference type="SMART" id="SM00065">
    <property type="entry name" value="GAF"/>
    <property type="match status" value="1"/>
</dbReference>
<dbReference type="PANTHER" id="PTHR43102:SF2">
    <property type="entry name" value="GAF DOMAIN-CONTAINING PROTEIN"/>
    <property type="match status" value="1"/>
</dbReference>
<dbReference type="AlphaFoldDB" id="A0A9X2IT19"/>
<feature type="domain" description="GAF" evidence="1">
    <location>
        <begin position="24"/>
        <end position="167"/>
    </location>
</feature>